<keyword evidence="2" id="KW-1185">Reference proteome</keyword>
<gene>
    <name evidence="1" type="ORF">E4S40_10600</name>
</gene>
<dbReference type="AlphaFoldDB" id="A0A4Y9QS52"/>
<protein>
    <submittedName>
        <fullName evidence="1">Uncharacterized protein</fullName>
    </submittedName>
</protein>
<organism evidence="1 2">
    <name type="scientific">Algoriphagus kandeliae</name>
    <dbReference type="NCBI Taxonomy" id="2562278"/>
    <lineage>
        <taxon>Bacteria</taxon>
        <taxon>Pseudomonadati</taxon>
        <taxon>Bacteroidota</taxon>
        <taxon>Cytophagia</taxon>
        <taxon>Cytophagales</taxon>
        <taxon>Cyclobacteriaceae</taxon>
        <taxon>Algoriphagus</taxon>
    </lineage>
</organism>
<dbReference type="RefSeq" id="WP_135073810.1">
    <property type="nucleotide sequence ID" value="NZ_SPSB01000003.1"/>
</dbReference>
<evidence type="ECO:0000313" key="1">
    <source>
        <dbReference type="EMBL" id="TFV94462.1"/>
    </source>
</evidence>
<evidence type="ECO:0000313" key="2">
    <source>
        <dbReference type="Proteomes" id="UP000297647"/>
    </source>
</evidence>
<dbReference type="EMBL" id="SPSB01000003">
    <property type="protein sequence ID" value="TFV94462.1"/>
    <property type="molecule type" value="Genomic_DNA"/>
</dbReference>
<sequence>MNRYFNQVILAISTMDIERLDLLLDSSIPYSDVPKEIFLKRLNEAFNSFKEEGDTFLISQPGSCCNFECNPESVRTAYRFVGNKTRLYLDLRFITEMTADRNDHQIKDIFSCYSFNCFKPMDWYANDISFCFYDDEKVDFQKSPELIIHMEKQKEAMKELGSYLPEITESELRSWLFRHQSTYDFFERYPKRGYYSWYFFSMRYNSLQNLIRFIERLTLPSFLEEIFKENDFSEKVLIQKIIQIEELLINYDQSYLIWIWKNEEEYFFREHRAFLKGGIFDKFAQLWEWFKPRHLELLQKYFALTPNETEEFCLNQKYYSSTDTIYTLSFHMDIRKKARSKGEYIPMGLWSDEQPMPFWSDNLNEIGKDSTEK</sequence>
<proteinExistence type="predicted"/>
<name>A0A4Y9QS52_9BACT</name>
<dbReference type="Proteomes" id="UP000297647">
    <property type="component" value="Unassembled WGS sequence"/>
</dbReference>
<dbReference type="OrthoDB" id="821314at2"/>
<comment type="caution">
    <text evidence="1">The sequence shown here is derived from an EMBL/GenBank/DDBJ whole genome shotgun (WGS) entry which is preliminary data.</text>
</comment>
<reference evidence="1 2" key="1">
    <citation type="submission" date="2019-03" db="EMBL/GenBank/DDBJ databases">
        <title>Algoriphagus sp. nov, a new strain isolated from root system soil of mangrove plant Kandelia.</title>
        <authorList>
            <person name="Yin Q."/>
            <person name="Wang K."/>
            <person name="Song Z."/>
        </authorList>
    </citation>
    <scope>NUCLEOTIDE SEQUENCE [LARGE SCALE GENOMIC DNA]</scope>
    <source>
        <strain evidence="1 2">XY-J91</strain>
    </source>
</reference>
<accession>A0A4Y9QS52</accession>